<feature type="region of interest" description="Disordered" evidence="11">
    <location>
        <begin position="462"/>
        <end position="482"/>
    </location>
</feature>
<dbReference type="InterPro" id="IPR056743">
    <property type="entry name" value="TRM5-TYW2-like_MTfase"/>
</dbReference>
<comment type="function">
    <text evidence="9">Involved in mitochondrial tRNA methylation. Specifically methylates the N1 position of guanosine-37 in various tRNAs. Methylation is not dependent on the nature of the nucleoside 5' of the target nucleoside. This is the first step in the biosynthesis of wybutosine (yW), a modified base adjacent to the anticodon of tRNAs and required for accurate decoding.</text>
</comment>
<dbReference type="GO" id="GO:0005759">
    <property type="term" value="C:mitochondrial matrix"/>
    <property type="evidence" value="ECO:0007669"/>
    <property type="project" value="TreeGrafter"/>
</dbReference>
<evidence type="ECO:0000256" key="7">
    <source>
        <dbReference type="ARBA" id="ARBA00023128"/>
    </source>
</evidence>
<dbReference type="EMBL" id="CATQJA010000243">
    <property type="protein sequence ID" value="CAJ0558546.1"/>
    <property type="molecule type" value="Genomic_DNA"/>
</dbReference>
<comment type="catalytic activity">
    <reaction evidence="10">
        <text>guanosine(37) in tRNA + S-adenosyl-L-methionine = N(1)-methylguanosine(37) in tRNA + S-adenosyl-L-homocysteine + H(+)</text>
        <dbReference type="Rhea" id="RHEA:36899"/>
        <dbReference type="Rhea" id="RHEA-COMP:10145"/>
        <dbReference type="Rhea" id="RHEA-COMP:10147"/>
        <dbReference type="ChEBI" id="CHEBI:15378"/>
        <dbReference type="ChEBI" id="CHEBI:57856"/>
        <dbReference type="ChEBI" id="CHEBI:59789"/>
        <dbReference type="ChEBI" id="CHEBI:73542"/>
        <dbReference type="ChEBI" id="CHEBI:74269"/>
        <dbReference type="EC" id="2.1.1.228"/>
    </reaction>
</comment>
<dbReference type="Gene3D" id="3.40.50.150">
    <property type="entry name" value="Vaccinia Virus protein VP39"/>
    <property type="match status" value="1"/>
</dbReference>
<keyword evidence="4" id="KW-0808">Transferase</keyword>
<keyword evidence="5" id="KW-0949">S-adenosyl-L-methionine</keyword>
<keyword evidence="6" id="KW-0819">tRNA processing</keyword>
<evidence type="ECO:0000256" key="9">
    <source>
        <dbReference type="ARBA" id="ARBA00045951"/>
    </source>
</evidence>
<dbReference type="Gene3D" id="3.30.300.110">
    <property type="entry name" value="Met-10+ protein-like domains"/>
    <property type="match status" value="1"/>
</dbReference>
<dbReference type="InterPro" id="IPR025792">
    <property type="entry name" value="tRNA_Gua_MeTrfase_euk"/>
</dbReference>
<keyword evidence="14" id="KW-1185">Reference proteome</keyword>
<proteinExistence type="inferred from homology"/>
<sequence>MKRLKRIFHSAATAVAAVKGPTGSIRMVHAAASSFSSKESFIPEGVTGMTELDRSKFNKDVCLPFIRVGPAILGKINRTPTWDLLRKYGLRKLGNYMMVMPDPDDKEQRCIMFNPSIMGEEERKLILDALKKHTEDELKFEERQTTVTYEDLDTRALFQAVLPGGVNFSGFTHTGPVIHCNIRDELMPYRFVIGQILLDKVRSCKTVVNKIDCIKSEYRNFELELLAGEPNYIVDVIEEKMVFRLDFSKVFWNSRLSNEHKRIVNLLDGRSLVYDACAGVGPFILPAAKKKKCRKLFANDLNPDSTAYLIENIDLNKIDPNNLEVFTMDAVQFIREIAADDILKEIEKCKDPTWTPPSGAHIVMNLPGYAVNFLPAFRGLLHGRFSEDELPFPITVYCYLFIKALGEPHSTFVEKAREVVLEKLGWDKAEISHIHHVRTVSNFKEMFCVQVKLPVDLLKAEPNESVEPPTKRGRLADDAEDD</sequence>
<reference evidence="13" key="1">
    <citation type="submission" date="2023-06" db="EMBL/GenBank/DDBJ databases">
        <authorList>
            <person name="Delattre M."/>
        </authorList>
    </citation>
    <scope>NUCLEOTIDE SEQUENCE</scope>
    <source>
        <strain evidence="13">AF72</strain>
    </source>
</reference>
<gene>
    <name evidence="13" type="ORF">MSPICULIGERA_LOCUS1017</name>
</gene>
<evidence type="ECO:0000259" key="12">
    <source>
        <dbReference type="PROSITE" id="PS51684"/>
    </source>
</evidence>
<comment type="similarity">
    <text evidence="1">Belongs to the class I-like SAM-binding methyltransferase superfamily. TRM5/TYW2 family.</text>
</comment>
<evidence type="ECO:0000256" key="3">
    <source>
        <dbReference type="ARBA" id="ARBA00022603"/>
    </source>
</evidence>
<dbReference type="InterPro" id="IPR029063">
    <property type="entry name" value="SAM-dependent_MTases_sf"/>
</dbReference>
<dbReference type="HAMAP" id="MF_03152">
    <property type="entry name" value="TRM5"/>
    <property type="match status" value="1"/>
</dbReference>
<keyword evidence="7" id="KW-0496">Mitochondrion</keyword>
<evidence type="ECO:0000256" key="5">
    <source>
        <dbReference type="ARBA" id="ARBA00022691"/>
    </source>
</evidence>
<dbReference type="InterPro" id="IPR030382">
    <property type="entry name" value="MeTrfase_TRM5/TYW2"/>
</dbReference>
<evidence type="ECO:0000256" key="1">
    <source>
        <dbReference type="ARBA" id="ARBA00009775"/>
    </source>
</evidence>
<keyword evidence="2" id="KW-0963">Cytoplasm</keyword>
<feature type="domain" description="SAM-dependent methyltransferase TRM5/TYW2-type" evidence="12">
    <location>
        <begin position="171"/>
        <end position="455"/>
    </location>
</feature>
<evidence type="ECO:0000256" key="4">
    <source>
        <dbReference type="ARBA" id="ARBA00022679"/>
    </source>
</evidence>
<organism evidence="13 14">
    <name type="scientific">Mesorhabditis spiculigera</name>
    <dbReference type="NCBI Taxonomy" id="96644"/>
    <lineage>
        <taxon>Eukaryota</taxon>
        <taxon>Metazoa</taxon>
        <taxon>Ecdysozoa</taxon>
        <taxon>Nematoda</taxon>
        <taxon>Chromadorea</taxon>
        <taxon>Rhabditida</taxon>
        <taxon>Rhabditina</taxon>
        <taxon>Rhabditomorpha</taxon>
        <taxon>Rhabditoidea</taxon>
        <taxon>Rhabditidae</taxon>
        <taxon>Mesorhabditinae</taxon>
        <taxon>Mesorhabditis</taxon>
    </lineage>
</organism>
<evidence type="ECO:0000256" key="11">
    <source>
        <dbReference type="SAM" id="MobiDB-lite"/>
    </source>
</evidence>
<dbReference type="Pfam" id="PF25133">
    <property type="entry name" value="TYW2_N_2"/>
    <property type="match status" value="1"/>
</dbReference>
<feature type="non-terminal residue" evidence="13">
    <location>
        <position position="482"/>
    </location>
</feature>
<evidence type="ECO:0000313" key="13">
    <source>
        <dbReference type="EMBL" id="CAJ0558546.1"/>
    </source>
</evidence>
<keyword evidence="8" id="KW-0539">Nucleus</keyword>
<dbReference type="SUPFAM" id="SSF53335">
    <property type="entry name" value="S-adenosyl-L-methionine-dependent methyltransferases"/>
    <property type="match status" value="1"/>
</dbReference>
<dbReference type="PANTHER" id="PTHR23245">
    <property type="entry name" value="TRNA METHYLTRANSFERASE"/>
    <property type="match status" value="1"/>
</dbReference>
<dbReference type="Pfam" id="PF02475">
    <property type="entry name" value="TRM5-TYW2_MTfase"/>
    <property type="match status" value="1"/>
</dbReference>
<comment type="caution">
    <text evidence="13">The sequence shown here is derived from an EMBL/GenBank/DDBJ whole genome shotgun (WGS) entry which is preliminary data.</text>
</comment>
<evidence type="ECO:0000313" key="14">
    <source>
        <dbReference type="Proteomes" id="UP001177023"/>
    </source>
</evidence>
<name>A0AA36C696_9BILA</name>
<dbReference type="InterPro" id="IPR056744">
    <property type="entry name" value="TRM5/TYW2-like_N"/>
</dbReference>
<accession>A0AA36C696</accession>
<evidence type="ECO:0000256" key="10">
    <source>
        <dbReference type="ARBA" id="ARBA00047783"/>
    </source>
</evidence>
<dbReference type="GO" id="GO:0070901">
    <property type="term" value="P:mitochondrial tRNA methylation"/>
    <property type="evidence" value="ECO:0007669"/>
    <property type="project" value="UniProtKB-ARBA"/>
</dbReference>
<dbReference type="GO" id="GO:0002939">
    <property type="term" value="P:tRNA N1-guanine methylation"/>
    <property type="evidence" value="ECO:0007669"/>
    <property type="project" value="TreeGrafter"/>
</dbReference>
<dbReference type="Proteomes" id="UP001177023">
    <property type="component" value="Unassembled WGS sequence"/>
</dbReference>
<dbReference type="PROSITE" id="PS51684">
    <property type="entry name" value="SAM_MT_TRM5_TYW2"/>
    <property type="match status" value="1"/>
</dbReference>
<keyword evidence="3" id="KW-0489">Methyltransferase</keyword>
<dbReference type="FunFam" id="3.30.300.110:FF:000001">
    <property type="entry name" value="tRNA (guanine(37)-N1)-methyltransferase"/>
    <property type="match status" value="1"/>
</dbReference>
<evidence type="ECO:0000256" key="2">
    <source>
        <dbReference type="ARBA" id="ARBA00022490"/>
    </source>
</evidence>
<dbReference type="AlphaFoldDB" id="A0AA36C696"/>
<dbReference type="PANTHER" id="PTHR23245:SF36">
    <property type="entry name" value="TRNA (GUANINE(37)-N1)-METHYLTRANSFERASE"/>
    <property type="match status" value="1"/>
</dbReference>
<evidence type="ECO:0000256" key="8">
    <source>
        <dbReference type="ARBA" id="ARBA00023242"/>
    </source>
</evidence>
<evidence type="ECO:0000256" key="6">
    <source>
        <dbReference type="ARBA" id="ARBA00022694"/>
    </source>
</evidence>
<protein>
    <recommendedName>
        <fullName evidence="12">SAM-dependent methyltransferase TRM5/TYW2-type domain-containing protein</fullName>
    </recommendedName>
</protein>
<dbReference type="GO" id="GO:0052906">
    <property type="term" value="F:tRNA (guanine(37)-N1)-methyltransferase activity"/>
    <property type="evidence" value="ECO:0007669"/>
    <property type="project" value="UniProtKB-EC"/>
</dbReference>